<proteinExistence type="predicted"/>
<accession>A0A365QG76</accession>
<evidence type="ECO:0000313" key="2">
    <source>
        <dbReference type="EMBL" id="RBB31280.1"/>
    </source>
</evidence>
<comment type="caution">
    <text evidence="2">The sequence shown here is derived from an EMBL/GenBank/DDBJ whole genome shotgun (WGS) entry which is preliminary data.</text>
</comment>
<feature type="domain" description="DUF2345" evidence="1">
    <location>
        <begin position="2"/>
        <end position="127"/>
    </location>
</feature>
<name>A0A365QG76_9BURK</name>
<dbReference type="InterPro" id="IPR018769">
    <property type="entry name" value="VgrG2_DUF2345"/>
</dbReference>
<dbReference type="AlphaFoldDB" id="A0A365QG76"/>
<evidence type="ECO:0000259" key="1">
    <source>
        <dbReference type="Pfam" id="PF10106"/>
    </source>
</evidence>
<feature type="non-terminal residue" evidence="2">
    <location>
        <position position="1"/>
    </location>
</feature>
<evidence type="ECO:0000313" key="3">
    <source>
        <dbReference type="Proteomes" id="UP000252458"/>
    </source>
</evidence>
<dbReference type="RefSeq" id="WP_133295803.1">
    <property type="nucleotide sequence ID" value="NZ_QMFZ01000102.1"/>
</dbReference>
<protein>
    <submittedName>
        <fullName evidence="2">Type VI secretion system tip protein VgrG</fullName>
    </submittedName>
</protein>
<organism evidence="2 3">
    <name type="scientific">Burkholderia reimsis</name>
    <dbReference type="NCBI Taxonomy" id="2234132"/>
    <lineage>
        <taxon>Bacteria</taxon>
        <taxon>Pseudomonadati</taxon>
        <taxon>Pseudomonadota</taxon>
        <taxon>Betaproteobacteria</taxon>
        <taxon>Burkholderiales</taxon>
        <taxon>Burkholderiaceae</taxon>
        <taxon>Burkholderia</taxon>
    </lineage>
</organism>
<gene>
    <name evidence="2" type="ORF">DPV79_41370</name>
</gene>
<sequence>AAERSAHLASNEDIAITSGRHVGFAVGHSLFASVSNAFTLFVHKAGMALVAASGKVRIEAQTDGIDLKAKQSVTVTSTTDSIQLHAAKEIVLHAGNTQVRISDQGYTVHTAGEHTIHAGSHQTDGPKGQGGGFPPFPKSGPGQLEVLRHYVTDSPVGKSAFTVTDSLGAKHTGTLDASGRAIVSGLAAGAVSVKHERDPNDPWVIGSYLKPPAWEPTDAAAPGAA</sequence>
<dbReference type="Pfam" id="PF10106">
    <property type="entry name" value="DUF2345"/>
    <property type="match status" value="1"/>
</dbReference>
<keyword evidence="3" id="KW-1185">Reference proteome</keyword>
<dbReference type="EMBL" id="QMFZ01000102">
    <property type="protein sequence ID" value="RBB31280.1"/>
    <property type="molecule type" value="Genomic_DNA"/>
</dbReference>
<dbReference type="Proteomes" id="UP000252458">
    <property type="component" value="Unassembled WGS sequence"/>
</dbReference>
<reference evidence="2 3" key="1">
    <citation type="submission" date="2018-06" db="EMBL/GenBank/DDBJ databases">
        <title>Draft genome sequence of Burkholderia reimsis strain BE51 isolated from a French agricultural soil.</title>
        <authorList>
            <person name="Esmaeel Q."/>
        </authorList>
    </citation>
    <scope>NUCLEOTIDE SEQUENCE [LARGE SCALE GENOMIC DNA]</scope>
    <source>
        <strain evidence="2 3">BE51</strain>
    </source>
</reference>